<dbReference type="PANTHER" id="PTHR44196">
    <property type="entry name" value="DEHYDROGENASE/REDUCTASE SDR FAMILY MEMBER 7B"/>
    <property type="match status" value="1"/>
</dbReference>
<proteinExistence type="inferred from homology"/>
<reference evidence="4 5" key="1">
    <citation type="journal article" date="2019" name="PLoS ONE">
        <title>Pup mortality in New Zealand sea lions (Phocarctos hookeri) at Enderby Island, Auckland Islands, 2013-18.</title>
        <authorList>
            <person name="Michael S.A."/>
            <person name="Hayman D.T.S."/>
            <person name="Gray R."/>
            <person name="Zhang J."/>
            <person name="Rogers L."/>
            <person name="Roe W.D."/>
        </authorList>
    </citation>
    <scope>NUCLEOTIDE SEQUENCE [LARGE SCALE GENOMIC DNA]</scope>
    <source>
        <strain evidence="4 5">SM868</strain>
    </source>
</reference>
<dbReference type="GO" id="GO:0016491">
    <property type="term" value="F:oxidoreductase activity"/>
    <property type="evidence" value="ECO:0007669"/>
    <property type="project" value="UniProtKB-KW"/>
</dbReference>
<protein>
    <submittedName>
        <fullName evidence="4">SDR family NAD(P)-dependent oxidoreductase</fullName>
    </submittedName>
</protein>
<dbReference type="InterPro" id="IPR002347">
    <property type="entry name" value="SDR_fam"/>
</dbReference>
<evidence type="ECO:0000256" key="2">
    <source>
        <dbReference type="ARBA" id="ARBA00023002"/>
    </source>
</evidence>
<dbReference type="PROSITE" id="PS00061">
    <property type="entry name" value="ADH_SHORT"/>
    <property type="match status" value="1"/>
</dbReference>
<accession>A0A844LY80</accession>
<dbReference type="RefSeq" id="WP_155586813.1">
    <property type="nucleotide sequence ID" value="NZ_WFKQ01000001.1"/>
</dbReference>
<dbReference type="InterPro" id="IPR020904">
    <property type="entry name" value="Sc_DH/Rdtase_CS"/>
</dbReference>
<dbReference type="AlphaFoldDB" id="A0A844LY80"/>
<dbReference type="Gene3D" id="3.40.50.720">
    <property type="entry name" value="NAD(P)-binding Rossmann-like Domain"/>
    <property type="match status" value="1"/>
</dbReference>
<organism evidence="4 5">
    <name type="scientific">Psychrobacter sanguinis</name>
    <dbReference type="NCBI Taxonomy" id="861445"/>
    <lineage>
        <taxon>Bacteria</taxon>
        <taxon>Pseudomonadati</taxon>
        <taxon>Pseudomonadota</taxon>
        <taxon>Gammaproteobacteria</taxon>
        <taxon>Moraxellales</taxon>
        <taxon>Moraxellaceae</taxon>
        <taxon>Psychrobacter</taxon>
    </lineage>
</organism>
<dbReference type="Proteomes" id="UP000442109">
    <property type="component" value="Unassembled WGS sequence"/>
</dbReference>
<comment type="caution">
    <text evidence="4">The sequence shown here is derived from an EMBL/GenBank/DDBJ whole genome shotgun (WGS) entry which is preliminary data.</text>
</comment>
<keyword evidence="2" id="KW-0560">Oxidoreductase</keyword>
<name>A0A844LY80_9GAMM</name>
<dbReference type="Pfam" id="PF00106">
    <property type="entry name" value="adh_short"/>
    <property type="match status" value="1"/>
</dbReference>
<dbReference type="SUPFAM" id="SSF51735">
    <property type="entry name" value="NAD(P)-binding Rossmann-fold domains"/>
    <property type="match status" value="1"/>
</dbReference>
<gene>
    <name evidence="4" type="ORF">GB996_01795</name>
</gene>
<keyword evidence="5" id="KW-1185">Reference proteome</keyword>
<dbReference type="PANTHER" id="PTHR44196:SF1">
    <property type="entry name" value="DEHYDROGENASE_REDUCTASE SDR FAMILY MEMBER 7B"/>
    <property type="match status" value="1"/>
</dbReference>
<dbReference type="InterPro" id="IPR036291">
    <property type="entry name" value="NAD(P)-bd_dom_sf"/>
</dbReference>
<dbReference type="EMBL" id="WFKQ01000001">
    <property type="protein sequence ID" value="MUG31524.1"/>
    <property type="molecule type" value="Genomic_DNA"/>
</dbReference>
<evidence type="ECO:0000313" key="4">
    <source>
        <dbReference type="EMBL" id="MUG31524.1"/>
    </source>
</evidence>
<dbReference type="PRINTS" id="PR00081">
    <property type="entry name" value="GDHRDH"/>
</dbReference>
<evidence type="ECO:0000256" key="1">
    <source>
        <dbReference type="ARBA" id="ARBA00006484"/>
    </source>
</evidence>
<dbReference type="OrthoDB" id="4690547at2"/>
<evidence type="ECO:0000256" key="3">
    <source>
        <dbReference type="RuleBase" id="RU000363"/>
    </source>
</evidence>
<evidence type="ECO:0000313" key="5">
    <source>
        <dbReference type="Proteomes" id="UP000442109"/>
    </source>
</evidence>
<comment type="similarity">
    <text evidence="1 3">Belongs to the short-chain dehydrogenases/reductases (SDR) family.</text>
</comment>
<dbReference type="GO" id="GO:0016020">
    <property type="term" value="C:membrane"/>
    <property type="evidence" value="ECO:0007669"/>
    <property type="project" value="TreeGrafter"/>
</dbReference>
<dbReference type="PRINTS" id="PR00080">
    <property type="entry name" value="SDRFAMILY"/>
</dbReference>
<sequence length="309" mass="33451">MAPYIDQDVITHFYQGHVAAITGAGSGIGRALALNLAQAGCNLALSDINAKNLAETEQLLNPFEIKITTQALDVSDKEAVFGWADHVMRDHTQVNFIFNNAGVALSSTVEGESVEDIEWVMGINFWGMVYGTKAFLPLIKQSMQQAGNAKHGHIINISSLFGIIAQPAQSAYNASKFAIRGFNESLRQELDIERSGVSITSVHPGGIKTNIANNARGNESVSALGMATGVKGLKSFNKLLKFDPDMAAKIILMAAAKNQPRCLIGDDAKLIDLLQRLCPSHYGKIMNKANKLAAKAKKSRRKRTTTQKQ</sequence>